<feature type="region of interest" description="Disordered" evidence="1">
    <location>
        <begin position="1"/>
        <end position="32"/>
    </location>
</feature>
<accession>G4Z661</accession>
<dbReference type="Gene3D" id="3.40.50.1820">
    <property type="entry name" value="alpha/beta hydrolase"/>
    <property type="match status" value="1"/>
</dbReference>
<dbReference type="EMBL" id="JH159153">
    <property type="protein sequence ID" value="EGZ20980.1"/>
    <property type="molecule type" value="Genomic_DNA"/>
</dbReference>
<dbReference type="Proteomes" id="UP000002640">
    <property type="component" value="Unassembled WGS sequence"/>
</dbReference>
<dbReference type="InParanoid" id="G4Z661"/>
<feature type="compositionally biased region" description="Polar residues" evidence="1">
    <location>
        <begin position="73"/>
        <end position="82"/>
    </location>
</feature>
<evidence type="ECO:0000313" key="3">
    <source>
        <dbReference type="Proteomes" id="UP000002640"/>
    </source>
</evidence>
<gene>
    <name evidence="2" type="ORF">PHYSODRAFT_285539</name>
</gene>
<feature type="compositionally biased region" description="Polar residues" evidence="1">
    <location>
        <begin position="1"/>
        <end position="13"/>
    </location>
</feature>
<name>G4Z661_PHYSP</name>
<evidence type="ECO:0000313" key="2">
    <source>
        <dbReference type="EMBL" id="EGZ20980.1"/>
    </source>
</evidence>
<dbReference type="SUPFAM" id="SSF53474">
    <property type="entry name" value="alpha/beta-Hydrolases"/>
    <property type="match status" value="1"/>
</dbReference>
<reference evidence="2 3" key="1">
    <citation type="journal article" date="2006" name="Science">
        <title>Phytophthora genome sequences uncover evolutionary origins and mechanisms of pathogenesis.</title>
        <authorList>
            <person name="Tyler B.M."/>
            <person name="Tripathy S."/>
            <person name="Zhang X."/>
            <person name="Dehal P."/>
            <person name="Jiang R.H."/>
            <person name="Aerts A."/>
            <person name="Arredondo F.D."/>
            <person name="Baxter L."/>
            <person name="Bensasson D."/>
            <person name="Beynon J.L."/>
            <person name="Chapman J."/>
            <person name="Damasceno C.M."/>
            <person name="Dorrance A.E."/>
            <person name="Dou D."/>
            <person name="Dickerman A.W."/>
            <person name="Dubchak I.L."/>
            <person name="Garbelotto M."/>
            <person name="Gijzen M."/>
            <person name="Gordon S.G."/>
            <person name="Govers F."/>
            <person name="Grunwald N.J."/>
            <person name="Huang W."/>
            <person name="Ivors K.L."/>
            <person name="Jones R.W."/>
            <person name="Kamoun S."/>
            <person name="Krampis K."/>
            <person name="Lamour K.H."/>
            <person name="Lee M.K."/>
            <person name="McDonald W.H."/>
            <person name="Medina M."/>
            <person name="Meijer H.J."/>
            <person name="Nordberg E.K."/>
            <person name="Maclean D.J."/>
            <person name="Ospina-Giraldo M.D."/>
            <person name="Morris P.F."/>
            <person name="Phuntumart V."/>
            <person name="Putnam N.H."/>
            <person name="Rash S."/>
            <person name="Rose J.K."/>
            <person name="Sakihama Y."/>
            <person name="Salamov A.A."/>
            <person name="Savidor A."/>
            <person name="Scheuring C.F."/>
            <person name="Smith B.M."/>
            <person name="Sobral B.W."/>
            <person name="Terry A."/>
            <person name="Torto-Alalibo T.A."/>
            <person name="Win J."/>
            <person name="Xu Z."/>
            <person name="Zhang H."/>
            <person name="Grigoriev I.V."/>
            <person name="Rokhsar D.S."/>
            <person name="Boore J.L."/>
        </authorList>
    </citation>
    <scope>NUCLEOTIDE SEQUENCE [LARGE SCALE GENOMIC DNA]</scope>
    <source>
        <strain evidence="2 3">P6497</strain>
    </source>
</reference>
<evidence type="ECO:0000256" key="1">
    <source>
        <dbReference type="SAM" id="MobiDB-lite"/>
    </source>
</evidence>
<dbReference type="GeneID" id="20640062"/>
<organism evidence="2 3">
    <name type="scientific">Phytophthora sojae (strain P6497)</name>
    <name type="common">Soybean stem and root rot agent</name>
    <name type="synonym">Phytophthora megasperma f. sp. glycines</name>
    <dbReference type="NCBI Taxonomy" id="1094619"/>
    <lineage>
        <taxon>Eukaryota</taxon>
        <taxon>Sar</taxon>
        <taxon>Stramenopiles</taxon>
        <taxon>Oomycota</taxon>
        <taxon>Peronosporomycetes</taxon>
        <taxon>Peronosporales</taxon>
        <taxon>Peronosporaceae</taxon>
        <taxon>Phytophthora</taxon>
    </lineage>
</organism>
<dbReference type="AlphaFoldDB" id="G4Z661"/>
<keyword evidence="3" id="KW-1185">Reference proteome</keyword>
<sequence>MTKRFSSASNTAPSPRHGSGASATSGFDGENMVEEEVRRFHLVGHSMGSQIIHMLAQMLEKGTTGAPEEELDVTSTVTSTAC</sequence>
<protein>
    <submittedName>
        <fullName evidence="2">Uncharacterized protein</fullName>
    </submittedName>
</protein>
<dbReference type="KEGG" id="psoj:PHYSODRAFT_285539"/>
<dbReference type="InterPro" id="IPR029058">
    <property type="entry name" value="AB_hydrolase_fold"/>
</dbReference>
<feature type="region of interest" description="Disordered" evidence="1">
    <location>
        <begin position="63"/>
        <end position="82"/>
    </location>
</feature>
<dbReference type="RefSeq" id="XP_009523697.1">
    <property type="nucleotide sequence ID" value="XM_009525402.1"/>
</dbReference>
<proteinExistence type="predicted"/>